<comment type="caution">
    <text evidence="2">The sequence shown here is derived from an EMBL/GenBank/DDBJ whole genome shotgun (WGS) entry which is preliminary data.</text>
</comment>
<accession>A0A8J6HTK6</accession>
<reference evidence="2" key="2">
    <citation type="submission" date="2021-08" db="EMBL/GenBank/DDBJ databases">
        <authorList>
            <person name="Eriksson T."/>
        </authorList>
    </citation>
    <scope>NUCLEOTIDE SEQUENCE</scope>
    <source>
        <strain evidence="2">Stoneville</strain>
        <tissue evidence="2">Whole head</tissue>
    </source>
</reference>
<feature type="region of interest" description="Disordered" evidence="1">
    <location>
        <begin position="457"/>
        <end position="499"/>
    </location>
</feature>
<protein>
    <submittedName>
        <fullName evidence="2">Uncharacterized protein</fullName>
    </submittedName>
</protein>
<name>A0A8J6HTK6_TENMO</name>
<sequence>MLFYRDDDVGKNYACHPCTTRRTPNGAESCHPHLPIAEPKGQLRNPPHLQEPSPGDKRVDICVHTPGGAAASVKQPARGSEQKKIAPATLSSPWIRIGAFTRSPRRIRSCSTTGRRRLFADPHAFNKFLRDLLYLCEANGGRRDGGRVCASIRPGPRFGRGGGRGRDCGLDAVAAVPPIVKRCGGFDFQDFPAMIHDHQWRPKAPNEAIPKAPQATFPTVSATASSSREPPHPRQKLLAVVVYLMELKDDNRRRPPEPKSIHLVFRRALKPTQDKRPRARSFIGIFENHKFPLWHPTDSLTLRSVSGGRCPRSASQPPRQKARPFREADALEKGNKKLFVPRLNGWTLQLRLFRDLAQILIYLGPLEGVVVGGRGNILVVRWVGGGGSGMVLGGSRWTTRCASAHGGYLAGSRFRQPDGQPKQRTPPSAPADAGVVYSRTWSPVGQSFLVGPRFEAQTDGSVMHPDGRKRESREAVRRVAKQDDHRSAVTSSGASVDPRTWWDDHGESLRAVDLADDVQFGSTSGRVSASAVLLDLSRAHVVDRQQEPPRMVS</sequence>
<keyword evidence="3" id="KW-1185">Reference proteome</keyword>
<dbReference type="EMBL" id="JABDTM020012922">
    <property type="protein sequence ID" value="KAH0820077.1"/>
    <property type="molecule type" value="Genomic_DNA"/>
</dbReference>
<organism evidence="2 3">
    <name type="scientific">Tenebrio molitor</name>
    <name type="common">Yellow mealworm beetle</name>
    <dbReference type="NCBI Taxonomy" id="7067"/>
    <lineage>
        <taxon>Eukaryota</taxon>
        <taxon>Metazoa</taxon>
        <taxon>Ecdysozoa</taxon>
        <taxon>Arthropoda</taxon>
        <taxon>Hexapoda</taxon>
        <taxon>Insecta</taxon>
        <taxon>Pterygota</taxon>
        <taxon>Neoptera</taxon>
        <taxon>Endopterygota</taxon>
        <taxon>Coleoptera</taxon>
        <taxon>Polyphaga</taxon>
        <taxon>Cucujiformia</taxon>
        <taxon>Tenebrionidae</taxon>
        <taxon>Tenebrio</taxon>
    </lineage>
</organism>
<feature type="region of interest" description="Disordered" evidence="1">
    <location>
        <begin position="21"/>
        <end position="56"/>
    </location>
</feature>
<feature type="region of interest" description="Disordered" evidence="1">
    <location>
        <begin position="412"/>
        <end position="433"/>
    </location>
</feature>
<evidence type="ECO:0000313" key="2">
    <source>
        <dbReference type="EMBL" id="KAH0820077.1"/>
    </source>
</evidence>
<feature type="region of interest" description="Disordered" evidence="1">
    <location>
        <begin position="305"/>
        <end position="327"/>
    </location>
</feature>
<gene>
    <name evidence="2" type="ORF">GEV33_002714</name>
</gene>
<dbReference type="Proteomes" id="UP000719412">
    <property type="component" value="Unassembled WGS sequence"/>
</dbReference>
<evidence type="ECO:0000313" key="3">
    <source>
        <dbReference type="Proteomes" id="UP000719412"/>
    </source>
</evidence>
<dbReference type="AlphaFoldDB" id="A0A8J6HTK6"/>
<reference evidence="2" key="1">
    <citation type="journal article" date="2020" name="J Insects Food Feed">
        <title>The yellow mealworm (Tenebrio molitor) genome: a resource for the emerging insects as food and feed industry.</title>
        <authorList>
            <person name="Eriksson T."/>
            <person name="Andere A."/>
            <person name="Kelstrup H."/>
            <person name="Emery V."/>
            <person name="Picard C."/>
        </authorList>
    </citation>
    <scope>NUCLEOTIDE SEQUENCE</scope>
    <source>
        <strain evidence="2">Stoneville</strain>
        <tissue evidence="2">Whole head</tissue>
    </source>
</reference>
<feature type="compositionally biased region" description="Basic and acidic residues" evidence="1">
    <location>
        <begin position="465"/>
        <end position="487"/>
    </location>
</feature>
<evidence type="ECO:0000256" key="1">
    <source>
        <dbReference type="SAM" id="MobiDB-lite"/>
    </source>
</evidence>
<proteinExistence type="predicted"/>